<accession>A0A239NWF6</accession>
<dbReference type="EMBL" id="FZOF01000049">
    <property type="protein sequence ID" value="SNT58449.1"/>
    <property type="molecule type" value="Genomic_DNA"/>
</dbReference>
<evidence type="ECO:0000313" key="1">
    <source>
        <dbReference type="EMBL" id="SNT58449.1"/>
    </source>
</evidence>
<dbReference type="Proteomes" id="UP000198280">
    <property type="component" value="Unassembled WGS sequence"/>
</dbReference>
<gene>
    <name evidence="1" type="ORF">SAMN05216252_14918</name>
</gene>
<sequence length="94" mass="9943">MVLMEIVEYISTGITCVGALAPVVGRLCTAGVLDRLRRGTPTDASAPSARAAASSAHCERPPTVNVVCYRSSHGDVVVVCCIPAPRDHEPERVR</sequence>
<keyword evidence="2" id="KW-1185">Reference proteome</keyword>
<reference evidence="1 2" key="1">
    <citation type="submission" date="2017-06" db="EMBL/GenBank/DDBJ databases">
        <authorList>
            <person name="Kim H.J."/>
            <person name="Triplett B.A."/>
        </authorList>
    </citation>
    <scope>NUCLEOTIDE SEQUENCE [LARGE SCALE GENOMIC DNA]</scope>
    <source>
        <strain evidence="1 2">CGMCC 4.1858</strain>
    </source>
</reference>
<proteinExistence type="predicted"/>
<evidence type="ECO:0000313" key="2">
    <source>
        <dbReference type="Proteomes" id="UP000198280"/>
    </source>
</evidence>
<dbReference type="AlphaFoldDB" id="A0A239NWF6"/>
<protein>
    <submittedName>
        <fullName evidence="1">Uncharacterized protein</fullName>
    </submittedName>
</protein>
<organism evidence="1 2">
    <name type="scientific">Actinacidiphila glaucinigra</name>
    <dbReference type="NCBI Taxonomy" id="235986"/>
    <lineage>
        <taxon>Bacteria</taxon>
        <taxon>Bacillati</taxon>
        <taxon>Actinomycetota</taxon>
        <taxon>Actinomycetes</taxon>
        <taxon>Kitasatosporales</taxon>
        <taxon>Streptomycetaceae</taxon>
        <taxon>Actinacidiphila</taxon>
    </lineage>
</organism>
<name>A0A239NWF6_9ACTN</name>